<reference evidence="10 11" key="1">
    <citation type="submission" date="2020-08" db="EMBL/GenBank/DDBJ databases">
        <title>Genomic Encyclopedia of Type Strains, Phase IV (KMG-IV): sequencing the most valuable type-strain genomes for metagenomic binning, comparative biology and taxonomic classification.</title>
        <authorList>
            <person name="Goeker M."/>
        </authorList>
    </citation>
    <scope>NUCLEOTIDE SEQUENCE [LARGE SCALE GENOMIC DNA]</scope>
    <source>
        <strain evidence="10 11">DSM 11590</strain>
    </source>
</reference>
<evidence type="ECO:0000259" key="8">
    <source>
        <dbReference type="Pfam" id="PF01435"/>
    </source>
</evidence>
<dbReference type="InterPro" id="IPR055518">
    <property type="entry name" value="DUF7092"/>
</dbReference>
<dbReference type="InterPro" id="IPR051156">
    <property type="entry name" value="Mito/Outer_Membr_Metalloprot"/>
</dbReference>
<dbReference type="GO" id="GO:0046872">
    <property type="term" value="F:metal ion binding"/>
    <property type="evidence" value="ECO:0007669"/>
    <property type="project" value="UniProtKB-KW"/>
</dbReference>
<keyword evidence="5 6" id="KW-0482">Metalloprotease</keyword>
<feature type="domain" description="DUF7092" evidence="9">
    <location>
        <begin position="9"/>
        <end position="83"/>
    </location>
</feature>
<evidence type="ECO:0000313" key="10">
    <source>
        <dbReference type="EMBL" id="MBB6211350.1"/>
    </source>
</evidence>
<dbReference type="InterPro" id="IPR001915">
    <property type="entry name" value="Peptidase_M48"/>
</dbReference>
<evidence type="ECO:0000256" key="5">
    <source>
        <dbReference type="ARBA" id="ARBA00023049"/>
    </source>
</evidence>
<comment type="caution">
    <text evidence="10">The sequence shown here is derived from an EMBL/GenBank/DDBJ whole genome shotgun (WGS) entry which is preliminary data.</text>
</comment>
<dbReference type="GO" id="GO:0051603">
    <property type="term" value="P:proteolysis involved in protein catabolic process"/>
    <property type="evidence" value="ECO:0007669"/>
    <property type="project" value="TreeGrafter"/>
</dbReference>
<feature type="domain" description="Peptidase M48" evidence="8">
    <location>
        <begin position="162"/>
        <end position="339"/>
    </location>
</feature>
<comment type="cofactor">
    <cofactor evidence="6">
        <name>Zn(2+)</name>
        <dbReference type="ChEBI" id="CHEBI:29105"/>
    </cofactor>
    <text evidence="6">Binds 1 zinc ion per subunit.</text>
</comment>
<name>A0A7X0DMV0_NOVIT</name>
<gene>
    <name evidence="10" type="ORF">FHS48_002787</name>
</gene>
<dbReference type="Proteomes" id="UP000544872">
    <property type="component" value="Unassembled WGS sequence"/>
</dbReference>
<dbReference type="Pfam" id="PF01435">
    <property type="entry name" value="Peptidase_M48"/>
    <property type="match status" value="1"/>
</dbReference>
<evidence type="ECO:0000259" key="9">
    <source>
        <dbReference type="Pfam" id="PF23368"/>
    </source>
</evidence>
<evidence type="ECO:0000313" key="11">
    <source>
        <dbReference type="Proteomes" id="UP000544872"/>
    </source>
</evidence>
<dbReference type="EMBL" id="JACIIX010000010">
    <property type="protein sequence ID" value="MBB6211350.1"/>
    <property type="molecule type" value="Genomic_DNA"/>
</dbReference>
<keyword evidence="2" id="KW-0479">Metal-binding</keyword>
<dbReference type="CDD" id="cd07332">
    <property type="entry name" value="M48C_Oma1_like"/>
    <property type="match status" value="1"/>
</dbReference>
<keyword evidence="7" id="KW-0472">Membrane</keyword>
<dbReference type="PANTHER" id="PTHR22726:SF1">
    <property type="entry name" value="METALLOENDOPEPTIDASE OMA1, MITOCHONDRIAL"/>
    <property type="match status" value="1"/>
</dbReference>
<dbReference type="GO" id="GO:0016020">
    <property type="term" value="C:membrane"/>
    <property type="evidence" value="ECO:0007669"/>
    <property type="project" value="TreeGrafter"/>
</dbReference>
<proteinExistence type="inferred from homology"/>
<dbReference type="Gene3D" id="3.30.2010.10">
    <property type="entry name" value="Metalloproteases ('zincins'), catalytic domain"/>
    <property type="match status" value="1"/>
</dbReference>
<evidence type="ECO:0000256" key="6">
    <source>
        <dbReference type="RuleBase" id="RU003983"/>
    </source>
</evidence>
<accession>A0A7X0DMV0</accession>
<keyword evidence="4 6" id="KW-0862">Zinc</keyword>
<comment type="similarity">
    <text evidence="6">Belongs to the peptidase M48 family.</text>
</comment>
<feature type="transmembrane region" description="Helical" evidence="7">
    <location>
        <begin position="102"/>
        <end position="122"/>
    </location>
</feature>
<dbReference type="AlphaFoldDB" id="A0A7X0DMV0"/>
<dbReference type="GO" id="GO:0004222">
    <property type="term" value="F:metalloendopeptidase activity"/>
    <property type="evidence" value="ECO:0007669"/>
    <property type="project" value="InterPro"/>
</dbReference>
<evidence type="ECO:0000256" key="3">
    <source>
        <dbReference type="ARBA" id="ARBA00022801"/>
    </source>
</evidence>
<keyword evidence="7" id="KW-0812">Transmembrane</keyword>
<protein>
    <submittedName>
        <fullName evidence="10">Putative Zn-dependent protease</fullName>
    </submittedName>
</protein>
<evidence type="ECO:0000256" key="1">
    <source>
        <dbReference type="ARBA" id="ARBA00022670"/>
    </source>
</evidence>
<dbReference type="PANTHER" id="PTHR22726">
    <property type="entry name" value="METALLOENDOPEPTIDASE OMA1"/>
    <property type="match status" value="1"/>
</dbReference>
<keyword evidence="11" id="KW-1185">Reference proteome</keyword>
<sequence>MPSDPGPTVDGVFYPAGTSRPLAATLTATGGTLSLTAGGLIRPVPDGFRVSERLTGVARALTLPDGGRFVTEDGSGFSALLATCGHRDRGGLMTRLEQRGRLVMVLLVALTLLLVLGLRLMIPAASHWLAHQIPPAIERQIGRGTLTTLDHGLFSPTTLPEEEQRRLSALFNRLRDTAGLPPEVTLEFRQGNRLKANAVALPGGPVVLTDEMVALIPQDDALAGILAHELGHLHARHGLQQMIRSSLWLVSVTLYIGDDAGLSDLVSGSTLALIDSGYSRDDERDADTYALALTARAGFSPGGLADALTALRSTCRTDCDSGSLLSTHPGLTERIEQARPR</sequence>
<keyword evidence="7" id="KW-1133">Transmembrane helix</keyword>
<dbReference type="Pfam" id="PF23368">
    <property type="entry name" value="DUF7092"/>
    <property type="match status" value="1"/>
</dbReference>
<organism evidence="10 11">
    <name type="scientific">Novispirillum itersonii</name>
    <name type="common">Aquaspirillum itersonii</name>
    <dbReference type="NCBI Taxonomy" id="189"/>
    <lineage>
        <taxon>Bacteria</taxon>
        <taxon>Pseudomonadati</taxon>
        <taxon>Pseudomonadota</taxon>
        <taxon>Alphaproteobacteria</taxon>
        <taxon>Rhodospirillales</taxon>
        <taxon>Novispirillaceae</taxon>
        <taxon>Novispirillum</taxon>
    </lineage>
</organism>
<keyword evidence="1 6" id="KW-0645">Protease</keyword>
<evidence type="ECO:0000256" key="7">
    <source>
        <dbReference type="SAM" id="Phobius"/>
    </source>
</evidence>
<keyword evidence="3 6" id="KW-0378">Hydrolase</keyword>
<evidence type="ECO:0000256" key="2">
    <source>
        <dbReference type="ARBA" id="ARBA00022723"/>
    </source>
</evidence>
<dbReference type="RefSeq" id="WP_184264158.1">
    <property type="nucleotide sequence ID" value="NZ_JACIIX010000010.1"/>
</dbReference>
<evidence type="ECO:0000256" key="4">
    <source>
        <dbReference type="ARBA" id="ARBA00022833"/>
    </source>
</evidence>